<comment type="cofactor">
    <cofactor evidence="2">
        <name>Zn(2+)</name>
        <dbReference type="ChEBI" id="CHEBI:29105"/>
    </cofactor>
</comment>
<dbReference type="Proteomes" id="UP001168990">
    <property type="component" value="Unassembled WGS sequence"/>
</dbReference>
<evidence type="ECO:0000259" key="13">
    <source>
        <dbReference type="Pfam" id="PF01979"/>
    </source>
</evidence>
<dbReference type="GO" id="GO:0005737">
    <property type="term" value="C:cytoplasm"/>
    <property type="evidence" value="ECO:0007669"/>
    <property type="project" value="TreeGrafter"/>
</dbReference>
<dbReference type="Gene3D" id="3.20.20.140">
    <property type="entry name" value="Metal-dependent hydrolases"/>
    <property type="match status" value="1"/>
</dbReference>
<dbReference type="InterPro" id="IPR012341">
    <property type="entry name" value="6hp_glycosidase-like_sf"/>
</dbReference>
<protein>
    <recommendedName>
        <fullName evidence="7">allantoinase</fullName>
        <ecNumber evidence="7">3.5.2.5</ecNumber>
    </recommendedName>
</protein>
<feature type="binding site" evidence="11">
    <location>
        <position position="333"/>
    </location>
    <ligand>
        <name>Zn(2+)</name>
        <dbReference type="ChEBI" id="CHEBI:29105"/>
    </ligand>
</feature>
<dbReference type="InterPro" id="IPR050138">
    <property type="entry name" value="DHOase/Allantoinase_Hydrolase"/>
</dbReference>
<keyword evidence="9" id="KW-0378">Hydrolase</keyword>
<evidence type="ECO:0000256" key="8">
    <source>
        <dbReference type="ARBA" id="ARBA00022723"/>
    </source>
</evidence>
<evidence type="ECO:0000256" key="4">
    <source>
        <dbReference type="ARBA" id="ARBA00007179"/>
    </source>
</evidence>
<dbReference type="InterPro" id="IPR007822">
    <property type="entry name" value="LANC-like"/>
</dbReference>
<dbReference type="FunFam" id="3.20.20.140:FF:000032">
    <property type="entry name" value="Allantoinase Dal1"/>
    <property type="match status" value="1"/>
</dbReference>
<evidence type="ECO:0000256" key="10">
    <source>
        <dbReference type="ARBA" id="ARBA00022833"/>
    </source>
</evidence>
<dbReference type="EMBL" id="JAQQBS010000003">
    <property type="protein sequence ID" value="KAK0171089.1"/>
    <property type="molecule type" value="Genomic_DNA"/>
</dbReference>
<dbReference type="PROSITE" id="PS00482">
    <property type="entry name" value="DIHYDROOROTASE_1"/>
    <property type="match status" value="1"/>
</dbReference>
<dbReference type="PROSITE" id="PS01137">
    <property type="entry name" value="TATD_1"/>
    <property type="match status" value="1"/>
</dbReference>
<comment type="caution">
    <text evidence="14">The sequence shown here is derived from an EMBL/GenBank/DDBJ whole genome shotgun (WGS) entry which is preliminary data.</text>
</comment>
<dbReference type="PRINTS" id="PR01950">
    <property type="entry name" value="LANCSUPER"/>
</dbReference>
<feature type="binding site" evidence="11">
    <location>
        <position position="286"/>
    </location>
    <ligand>
        <name>Zn(2+)</name>
        <dbReference type="ChEBI" id="CHEBI:29105"/>
    </ligand>
</feature>
<dbReference type="SUPFAM" id="SSF158745">
    <property type="entry name" value="LanC-like"/>
    <property type="match status" value="1"/>
</dbReference>
<dbReference type="GO" id="GO:0005975">
    <property type="term" value="P:carbohydrate metabolic process"/>
    <property type="evidence" value="ECO:0007669"/>
    <property type="project" value="InterPro"/>
</dbReference>
<evidence type="ECO:0000313" key="15">
    <source>
        <dbReference type="Proteomes" id="UP001168990"/>
    </source>
</evidence>
<dbReference type="PRINTS" id="PR01951">
    <property type="entry name" value="LANCEUKARYTE"/>
</dbReference>
<dbReference type="GO" id="GO:0004038">
    <property type="term" value="F:allantoinase activity"/>
    <property type="evidence" value="ECO:0007669"/>
    <property type="project" value="UniProtKB-EC"/>
</dbReference>
<dbReference type="InterPro" id="IPR011059">
    <property type="entry name" value="Metal-dep_hydrolase_composite"/>
</dbReference>
<comment type="similarity">
    <text evidence="4">Belongs to the LanC-like protein family.</text>
</comment>
<evidence type="ECO:0000256" key="1">
    <source>
        <dbReference type="ARBA" id="ARBA00001756"/>
    </source>
</evidence>
<dbReference type="InterPro" id="IPR017593">
    <property type="entry name" value="Allantoinase"/>
</dbReference>
<dbReference type="InterPro" id="IPR006680">
    <property type="entry name" value="Amidohydro-rel"/>
</dbReference>
<feature type="compositionally biased region" description="Basic and acidic residues" evidence="12">
    <location>
        <begin position="1"/>
        <end position="18"/>
    </location>
</feature>
<keyword evidence="15" id="KW-1185">Reference proteome</keyword>
<dbReference type="GO" id="GO:0006145">
    <property type="term" value="P:purine nucleobase catabolic process"/>
    <property type="evidence" value="ECO:0007669"/>
    <property type="project" value="TreeGrafter"/>
</dbReference>
<dbReference type="Gene3D" id="1.50.10.10">
    <property type="match status" value="1"/>
</dbReference>
<keyword evidence="8 11" id="KW-0479">Metal-binding</keyword>
<dbReference type="SUPFAM" id="SSF51338">
    <property type="entry name" value="Composite domain of metallo-dependent hydrolases"/>
    <property type="match status" value="2"/>
</dbReference>
<dbReference type="CDD" id="cd04794">
    <property type="entry name" value="euk_LANCL"/>
    <property type="match status" value="1"/>
</dbReference>
<comment type="subunit">
    <text evidence="6">Homotetramer.</text>
</comment>
<reference evidence="14" key="1">
    <citation type="journal article" date="2023" name="bioRxiv">
        <title>Scaffold-level genome assemblies of two parasitoid biocontrol wasps reveal the parthenogenesis mechanism and an associated novel virus.</title>
        <authorList>
            <person name="Inwood S."/>
            <person name="Skelly J."/>
            <person name="Guhlin J."/>
            <person name="Harrop T."/>
            <person name="Goldson S."/>
            <person name="Dearden P."/>
        </authorList>
    </citation>
    <scope>NUCLEOTIDE SEQUENCE</scope>
    <source>
        <strain evidence="14">Irish</strain>
        <tissue evidence="14">Whole body</tissue>
    </source>
</reference>
<accession>A0AA39FK49</accession>
<dbReference type="InterPro" id="IPR020464">
    <property type="entry name" value="LanC-like_prot_euk"/>
</dbReference>
<dbReference type="NCBIfam" id="TIGR03178">
    <property type="entry name" value="allantoinase"/>
    <property type="match status" value="1"/>
</dbReference>
<comment type="catalytic activity">
    <reaction evidence="1">
        <text>(S)-allantoin + H2O = allantoate + H(+)</text>
        <dbReference type="Rhea" id="RHEA:17029"/>
        <dbReference type="ChEBI" id="CHEBI:15377"/>
        <dbReference type="ChEBI" id="CHEBI:15378"/>
        <dbReference type="ChEBI" id="CHEBI:15678"/>
        <dbReference type="ChEBI" id="CHEBI:17536"/>
        <dbReference type="EC" id="3.5.2.5"/>
    </reaction>
</comment>
<name>A0AA39FK49_9HYME</name>
<keyword evidence="10 11" id="KW-0862">Zinc</keyword>
<evidence type="ECO:0000256" key="9">
    <source>
        <dbReference type="ARBA" id="ARBA00022801"/>
    </source>
</evidence>
<dbReference type="PANTHER" id="PTHR43668:SF2">
    <property type="entry name" value="ALLANTOINASE"/>
    <property type="match status" value="1"/>
</dbReference>
<evidence type="ECO:0000256" key="2">
    <source>
        <dbReference type="ARBA" id="ARBA00001947"/>
    </source>
</evidence>
<feature type="region of interest" description="Disordered" evidence="12">
    <location>
        <begin position="1"/>
        <end position="20"/>
    </location>
</feature>
<gene>
    <name evidence="14" type="ORF">PV328_008851</name>
</gene>
<dbReference type="GO" id="GO:0000256">
    <property type="term" value="P:allantoin catabolic process"/>
    <property type="evidence" value="ECO:0007669"/>
    <property type="project" value="InterPro"/>
</dbReference>
<dbReference type="Pfam" id="PF01979">
    <property type="entry name" value="Amidohydro_1"/>
    <property type="match status" value="1"/>
</dbReference>
<dbReference type="GO" id="GO:0031179">
    <property type="term" value="P:peptide modification"/>
    <property type="evidence" value="ECO:0007669"/>
    <property type="project" value="InterPro"/>
</dbReference>
<evidence type="ECO:0000256" key="12">
    <source>
        <dbReference type="SAM" id="MobiDB-lite"/>
    </source>
</evidence>
<dbReference type="SMART" id="SM01260">
    <property type="entry name" value="LANC_like"/>
    <property type="match status" value="1"/>
</dbReference>
<dbReference type="GO" id="GO:0008270">
    <property type="term" value="F:zinc ion binding"/>
    <property type="evidence" value="ECO:0007669"/>
    <property type="project" value="InterPro"/>
</dbReference>
<dbReference type="InterPro" id="IPR032466">
    <property type="entry name" value="Metal_Hydrolase"/>
</dbReference>
<dbReference type="PANTHER" id="PTHR43668">
    <property type="entry name" value="ALLANTOINASE"/>
    <property type="match status" value="1"/>
</dbReference>
<reference evidence="14" key="2">
    <citation type="submission" date="2023-03" db="EMBL/GenBank/DDBJ databases">
        <authorList>
            <person name="Inwood S.N."/>
            <person name="Skelly J.G."/>
            <person name="Guhlin J."/>
            <person name="Harrop T.W.R."/>
            <person name="Goldson S.G."/>
            <person name="Dearden P.K."/>
        </authorList>
    </citation>
    <scope>NUCLEOTIDE SEQUENCE</scope>
    <source>
        <strain evidence="14">Irish</strain>
        <tissue evidence="14">Whole body</tissue>
    </source>
</reference>
<evidence type="ECO:0000256" key="5">
    <source>
        <dbReference type="ARBA" id="ARBA00010368"/>
    </source>
</evidence>
<proteinExistence type="inferred from homology"/>
<dbReference type="Pfam" id="PF05147">
    <property type="entry name" value="LANC_like"/>
    <property type="match status" value="1"/>
</dbReference>
<comment type="pathway">
    <text evidence="3">Nitrogen metabolism; (S)-allantoin degradation; allantoate from (S)-allantoin: step 1/1.</text>
</comment>
<comment type="similarity">
    <text evidence="5">Belongs to the metallo-dependent hydrolases superfamily. Allantoinase family.</text>
</comment>
<evidence type="ECO:0000256" key="6">
    <source>
        <dbReference type="ARBA" id="ARBA00011881"/>
    </source>
</evidence>
<dbReference type="EC" id="3.5.2.5" evidence="7"/>
<evidence type="ECO:0000256" key="7">
    <source>
        <dbReference type="ARBA" id="ARBA00012863"/>
    </source>
</evidence>
<evidence type="ECO:0000256" key="11">
    <source>
        <dbReference type="PIRSR" id="PIRSR607822-1"/>
    </source>
</evidence>
<feature type="domain" description="Amidohydrolase-related" evidence="13">
    <location>
        <begin position="486"/>
        <end position="857"/>
    </location>
</feature>
<evidence type="ECO:0000256" key="3">
    <source>
        <dbReference type="ARBA" id="ARBA00004968"/>
    </source>
</evidence>
<dbReference type="SUPFAM" id="SSF51556">
    <property type="entry name" value="Metallo-dependent hydrolases"/>
    <property type="match status" value="1"/>
</dbReference>
<feature type="binding site" evidence="11">
    <location>
        <position position="332"/>
    </location>
    <ligand>
        <name>Zn(2+)</name>
        <dbReference type="ChEBI" id="CHEBI:29105"/>
    </ligand>
</feature>
<dbReference type="InterPro" id="IPR002195">
    <property type="entry name" value="Dihydroorotase_CS"/>
</dbReference>
<dbReference type="AlphaFoldDB" id="A0AA39FK49"/>
<evidence type="ECO:0000313" key="14">
    <source>
        <dbReference type="EMBL" id="KAK0171089.1"/>
    </source>
</evidence>
<dbReference type="GO" id="GO:0050897">
    <property type="term" value="F:cobalt ion binding"/>
    <property type="evidence" value="ECO:0007669"/>
    <property type="project" value="InterPro"/>
</dbReference>
<sequence>MSSTSRMDDEERHYKNPYEDYTPLNSMNIINHTTNDINDNVREALNEKIQNLLSQLVDNRREWINRDDSSIYTGNSGIAHMFYLLSQRFNDASYMTRAVELLERSEGSKTSVRDITFLTGEAGRLSLSAVIYHLMNNQSKSLSMISKLKGLFNYAATHSYDELLYGRAGYLYALLFINKNISPAPIDDELIKRIIDCILSSGREYSMSKSYKTPLMYSWHEKEYLGGAHGLAGILYILLQAREFLTEQQMRDDIEPSIKYLQSLRFASGNFPSSIGNTSDKLIHWCHGAPSMTMLFSLAYQIYGDESFLETAKDCGEVVWARGLLKKGCGICHGVAGNAYTFLCLYQMTKEPKYLYRTCKFAEWCFEYEKRRNRNPDRPYSLFEGLAGIIYFLADLADPLHAKFPGYKHDKFFEQLSIILQGGNMSLTIQAFASQRTVLEDEISPAIVVIANGKIVDVVRGRIDEKIADVKRKYSGIIVEDFGSSVLMPGLVDSHVHVNEPGRTHWEGFYTATKAAAAGGVTTIVDMPLNSIPPTTSVENLEEKMSVANENIHVDVAFWGGVIPGNTDQLRDMVKAGVVGFKCFLCPSGIDEFPHVSLNNVEEALKELSTTDSVLAFHAELEENVSINGMDPTLYKTFLHARPPSMEVSAVKAIAFLCQKSKVRCHIVHLSASDALDIVSKAKKNGASLTAETCHHYLTLSADEIPKNATHFKCCPPIRTSENQDKLWDALKDGTLDMVVSDHSPCTLDLKKGDFLNSWGGISSLQFGLPLIWTQAQSRGININDVARLISTNPAKLCGLDNSKGKICRGMDADFVVWDPEKEIIVNKSDILYKNKISPYEGKSLKGRVRCTILRGNFIYKNGEICNRLLGKLLTNKCVKHMRREY</sequence>
<dbReference type="InterPro" id="IPR018228">
    <property type="entry name" value="DNase_TatD-rel_CS"/>
</dbReference>
<organism evidence="14 15">
    <name type="scientific">Microctonus aethiopoides</name>
    <dbReference type="NCBI Taxonomy" id="144406"/>
    <lineage>
        <taxon>Eukaryota</taxon>
        <taxon>Metazoa</taxon>
        <taxon>Ecdysozoa</taxon>
        <taxon>Arthropoda</taxon>
        <taxon>Hexapoda</taxon>
        <taxon>Insecta</taxon>
        <taxon>Pterygota</taxon>
        <taxon>Neoptera</taxon>
        <taxon>Endopterygota</taxon>
        <taxon>Hymenoptera</taxon>
        <taxon>Apocrita</taxon>
        <taxon>Ichneumonoidea</taxon>
        <taxon>Braconidae</taxon>
        <taxon>Euphorinae</taxon>
        <taxon>Microctonus</taxon>
    </lineage>
</organism>